<dbReference type="InterPro" id="IPR038390">
    <property type="entry name" value="Metal_Tscrpt_repr_sf"/>
</dbReference>
<accession>A0A2M9A8K3</accession>
<dbReference type="Pfam" id="PF02583">
    <property type="entry name" value="Trns_repr_metal"/>
    <property type="match status" value="1"/>
</dbReference>
<evidence type="ECO:0000313" key="2">
    <source>
        <dbReference type="EMBL" id="PJJ42032.1"/>
    </source>
</evidence>
<evidence type="ECO:0000256" key="1">
    <source>
        <dbReference type="ARBA" id="ARBA00005260"/>
    </source>
</evidence>
<organism evidence="2 3">
    <name type="scientific">Hallerella succinigenes</name>
    <dbReference type="NCBI Taxonomy" id="1896222"/>
    <lineage>
        <taxon>Bacteria</taxon>
        <taxon>Pseudomonadati</taxon>
        <taxon>Fibrobacterota</taxon>
        <taxon>Fibrobacteria</taxon>
        <taxon>Fibrobacterales</taxon>
        <taxon>Fibrobacteraceae</taxon>
        <taxon>Hallerella</taxon>
    </lineage>
</organism>
<dbReference type="PANTHER" id="PTHR33677:SF3">
    <property type="entry name" value="COPPER-SENSING TRANSCRIPTIONAL REPRESSOR RICR"/>
    <property type="match status" value="1"/>
</dbReference>
<dbReference type="Proteomes" id="UP000231134">
    <property type="component" value="Unassembled WGS sequence"/>
</dbReference>
<keyword evidence="2" id="KW-0238">DNA-binding</keyword>
<name>A0A2M9A8K3_9BACT</name>
<keyword evidence="3" id="KW-1185">Reference proteome</keyword>
<sequence length="108" mass="12345">MCPLQYTPWGYYIVGMKKTKHRDPEEVKQLMARLNRIEGQVKGIKGMIEKDAYCTHVLTQVAAVNAALNSFNKVLLSNHLRTCVAKHVREGDDTVIDELLKTLQKMMK</sequence>
<reference evidence="2 3" key="1">
    <citation type="submission" date="2017-11" db="EMBL/GenBank/DDBJ databases">
        <title>Animal gut microbial communities from fecal samples from Wisconsin, USA.</title>
        <authorList>
            <person name="Neumann A."/>
        </authorList>
    </citation>
    <scope>NUCLEOTIDE SEQUENCE [LARGE SCALE GENOMIC DNA]</scope>
    <source>
        <strain evidence="2 3">UWS3</strain>
    </source>
</reference>
<dbReference type="InterPro" id="IPR003735">
    <property type="entry name" value="Metal_Tscrpt_repr"/>
</dbReference>
<dbReference type="GO" id="GO:0045892">
    <property type="term" value="P:negative regulation of DNA-templated transcription"/>
    <property type="evidence" value="ECO:0007669"/>
    <property type="project" value="UniProtKB-ARBA"/>
</dbReference>
<protein>
    <submittedName>
        <fullName evidence="2">DNA-binding FrmR family transcriptional regulator</fullName>
    </submittedName>
</protein>
<dbReference type="CDD" id="cd10156">
    <property type="entry name" value="FpFrmR-Cterm-like_DUF156"/>
    <property type="match status" value="1"/>
</dbReference>
<comment type="similarity">
    <text evidence="1">Belongs to the FrmR/RcnR family.</text>
</comment>
<dbReference type="Gene3D" id="1.20.58.1000">
    <property type="entry name" value="Metal-sensitive repressor, helix protomer"/>
    <property type="match status" value="1"/>
</dbReference>
<comment type="caution">
    <text evidence="2">The sequence shown here is derived from an EMBL/GenBank/DDBJ whole genome shotgun (WGS) entry which is preliminary data.</text>
</comment>
<dbReference type="GO" id="GO:0046872">
    <property type="term" value="F:metal ion binding"/>
    <property type="evidence" value="ECO:0007669"/>
    <property type="project" value="InterPro"/>
</dbReference>
<gene>
    <name evidence="2" type="ORF">BGX16_2046</name>
</gene>
<dbReference type="AlphaFoldDB" id="A0A2M9A8K3"/>
<proteinExistence type="inferred from homology"/>
<dbReference type="PANTHER" id="PTHR33677">
    <property type="entry name" value="TRANSCRIPTIONAL REPRESSOR FRMR-RELATED"/>
    <property type="match status" value="1"/>
</dbReference>
<dbReference type="GO" id="GO:0003677">
    <property type="term" value="F:DNA binding"/>
    <property type="evidence" value="ECO:0007669"/>
    <property type="project" value="UniProtKB-KW"/>
</dbReference>
<evidence type="ECO:0000313" key="3">
    <source>
        <dbReference type="Proteomes" id="UP000231134"/>
    </source>
</evidence>
<dbReference type="EMBL" id="PGEX01000001">
    <property type="protein sequence ID" value="PJJ42032.1"/>
    <property type="molecule type" value="Genomic_DNA"/>
</dbReference>